<name>A0ABX7M8P6_9RHOO</name>
<organism evidence="2 3">
    <name type="scientific">Niveibacterium microcysteis</name>
    <dbReference type="NCBI Taxonomy" id="2811415"/>
    <lineage>
        <taxon>Bacteria</taxon>
        <taxon>Pseudomonadati</taxon>
        <taxon>Pseudomonadota</taxon>
        <taxon>Betaproteobacteria</taxon>
        <taxon>Rhodocyclales</taxon>
        <taxon>Rhodocyclaceae</taxon>
        <taxon>Niveibacterium</taxon>
    </lineage>
</organism>
<dbReference type="PANTHER" id="PTHR35936">
    <property type="entry name" value="MEMBRANE-BOUND LYTIC MUREIN TRANSGLYCOSYLASE F"/>
    <property type="match status" value="1"/>
</dbReference>
<evidence type="ECO:0000313" key="2">
    <source>
        <dbReference type="EMBL" id="QSI76840.1"/>
    </source>
</evidence>
<evidence type="ECO:0000256" key="1">
    <source>
        <dbReference type="SAM" id="SignalP"/>
    </source>
</evidence>
<gene>
    <name evidence="2" type="ORF">JY500_20720</name>
</gene>
<accession>A0ABX7M8P6</accession>
<dbReference type="RefSeq" id="WP_206254444.1">
    <property type="nucleotide sequence ID" value="NZ_CP071060.1"/>
</dbReference>
<dbReference type="EMBL" id="CP071060">
    <property type="protein sequence ID" value="QSI76840.1"/>
    <property type="molecule type" value="Genomic_DNA"/>
</dbReference>
<sequence>MPSCRSVLACCVIALAAGGACAAELSLVSGNGYPPFADNALPNGGIATERVLATFRAMGESPKLAWLPWARGYQLTLAGEFDATFPYVPTPEREAAFYYSAPLFRSPHYVFARPSDARLASNFKDLSVGRLCLPYGWAGAPEVQRRIAQGRLVPDRPETLANCVRIILLDRADYLIAAPEIEAAALAEVGLAADALARGPSSVGALTLHLIVPRKRPGAAALIRRFDEALASLDKAQRADKAPKH</sequence>
<evidence type="ECO:0000313" key="3">
    <source>
        <dbReference type="Proteomes" id="UP000663570"/>
    </source>
</evidence>
<proteinExistence type="predicted"/>
<keyword evidence="3" id="KW-1185">Reference proteome</keyword>
<dbReference type="Gene3D" id="3.40.190.10">
    <property type="entry name" value="Periplasmic binding protein-like II"/>
    <property type="match status" value="2"/>
</dbReference>
<feature type="signal peptide" evidence="1">
    <location>
        <begin position="1"/>
        <end position="22"/>
    </location>
</feature>
<protein>
    <submittedName>
        <fullName evidence="2">Transporter substrate-binding domain-containing protein</fullName>
    </submittedName>
</protein>
<dbReference type="Proteomes" id="UP000663570">
    <property type="component" value="Chromosome"/>
</dbReference>
<feature type="chain" id="PRO_5045973200" evidence="1">
    <location>
        <begin position="23"/>
        <end position="245"/>
    </location>
</feature>
<keyword evidence="1" id="KW-0732">Signal</keyword>
<dbReference type="PANTHER" id="PTHR35936:SF25">
    <property type="entry name" value="ABC TRANSPORTER SUBSTRATE-BINDING PROTEIN"/>
    <property type="match status" value="1"/>
</dbReference>
<reference evidence="2 3" key="1">
    <citation type="submission" date="2021-02" db="EMBL/GenBank/DDBJ databases">
        <title>Niveibacterium changnyeongensis HC41.</title>
        <authorList>
            <person name="Kang M."/>
        </authorList>
    </citation>
    <scope>NUCLEOTIDE SEQUENCE [LARGE SCALE GENOMIC DNA]</scope>
    <source>
        <strain evidence="2 3">HC41</strain>
    </source>
</reference>
<dbReference type="PROSITE" id="PS51257">
    <property type="entry name" value="PROKAR_LIPOPROTEIN"/>
    <property type="match status" value="1"/>
</dbReference>
<dbReference type="SUPFAM" id="SSF53850">
    <property type="entry name" value="Periplasmic binding protein-like II"/>
    <property type="match status" value="1"/>
</dbReference>